<comment type="caution">
    <text evidence="1">The sequence shown here is derived from an EMBL/GenBank/DDBJ whole genome shotgun (WGS) entry which is preliminary data.</text>
</comment>
<evidence type="ECO:0000313" key="2">
    <source>
        <dbReference type="Proteomes" id="UP000766570"/>
    </source>
</evidence>
<dbReference type="EMBL" id="JAGIOE010000002">
    <property type="protein sequence ID" value="MBP2376456.1"/>
    <property type="molecule type" value="Genomic_DNA"/>
</dbReference>
<name>A0ABS4WJU5_9MICC</name>
<sequence>MADTVGCSTCGAQTLQNDKGKHSRWHEKIDRDIVEARQADEY</sequence>
<organism evidence="1 2">
    <name type="scientific">Paeniglutamicibacter psychrophenolicus</name>
    <dbReference type="NCBI Taxonomy" id="257454"/>
    <lineage>
        <taxon>Bacteria</taxon>
        <taxon>Bacillati</taxon>
        <taxon>Actinomycetota</taxon>
        <taxon>Actinomycetes</taxon>
        <taxon>Micrococcales</taxon>
        <taxon>Micrococcaceae</taxon>
        <taxon>Paeniglutamicibacter</taxon>
    </lineage>
</organism>
<dbReference type="Proteomes" id="UP000766570">
    <property type="component" value="Unassembled WGS sequence"/>
</dbReference>
<accession>A0ABS4WJU5</accession>
<evidence type="ECO:0000313" key="1">
    <source>
        <dbReference type="EMBL" id="MBP2376456.1"/>
    </source>
</evidence>
<evidence type="ECO:0008006" key="3">
    <source>
        <dbReference type="Google" id="ProtNLM"/>
    </source>
</evidence>
<reference evidence="1 2" key="1">
    <citation type="submission" date="2021-03" db="EMBL/GenBank/DDBJ databases">
        <title>Sequencing the genomes of 1000 actinobacteria strains.</title>
        <authorList>
            <person name="Klenk H.-P."/>
        </authorList>
    </citation>
    <scope>NUCLEOTIDE SEQUENCE [LARGE SCALE GENOMIC DNA]</scope>
    <source>
        <strain evidence="1 2">DSM 15454</strain>
    </source>
</reference>
<protein>
    <recommendedName>
        <fullName evidence="3">C2H2-type domain-containing protein</fullName>
    </recommendedName>
</protein>
<keyword evidence="2" id="KW-1185">Reference proteome</keyword>
<proteinExistence type="predicted"/>
<gene>
    <name evidence="1" type="ORF">JOF46_004445</name>
</gene>